<accession>A0ABQ6BA35</accession>
<keyword evidence="2" id="KW-1185">Reference proteome</keyword>
<sequence length="366" mass="40257">MTWTGGWTPSPYNEERVLQEITNAKIPLKGSDPGAAIASAFEARRGESAFVPAYMLVNIAHWFGVREATTEALRGKLDADRETKKSQVKSRLAAAERMIERMRRMAVGSLDQSARLKEALSTVNPNNLPAELSPSFLPEAMAGDRVEDFNSAFARIREVEVEAQREAGWIRNKVAHFDLIDPEVVSRLSDFYEATIGDVDFDIPGWNWPRCGQSMTLTVGPSGAGKSTWSAAQGIEVISSDEIRKERSPDGEVPGAQSEIFHEVRMRSAKVLGNGRSVIVDAMHIEPDDRLRQLAIAPTDVSKKYALIDRPLADKQRDGGWRGQEGLVNKYHRLFADHAGAALAGDGRGDVEVIDLRMQQSEGSTG</sequence>
<dbReference type="Pfam" id="PF13671">
    <property type="entry name" value="AAA_33"/>
    <property type="match status" value="1"/>
</dbReference>
<dbReference type="SUPFAM" id="SSF52540">
    <property type="entry name" value="P-loop containing nucleoside triphosphate hydrolases"/>
    <property type="match status" value="1"/>
</dbReference>
<dbReference type="EMBL" id="BSOW01000028">
    <property type="protein sequence ID" value="GLR89800.1"/>
    <property type="molecule type" value="Genomic_DNA"/>
</dbReference>
<comment type="caution">
    <text evidence="1">The sequence shown here is derived from an EMBL/GenBank/DDBJ whole genome shotgun (WGS) entry which is preliminary data.</text>
</comment>
<evidence type="ECO:0000313" key="2">
    <source>
        <dbReference type="Proteomes" id="UP001156905"/>
    </source>
</evidence>
<dbReference type="RefSeq" id="WP_284272189.1">
    <property type="nucleotide sequence ID" value="NZ_BSOW01000028.1"/>
</dbReference>
<dbReference type="Proteomes" id="UP001156905">
    <property type="component" value="Unassembled WGS sequence"/>
</dbReference>
<evidence type="ECO:0000313" key="1">
    <source>
        <dbReference type="EMBL" id="GLR89800.1"/>
    </source>
</evidence>
<protein>
    <submittedName>
        <fullName evidence="1">Uncharacterized protein</fullName>
    </submittedName>
</protein>
<name>A0ABQ6BA35_9BRAD</name>
<reference evidence="2" key="1">
    <citation type="journal article" date="2019" name="Int. J. Syst. Evol. Microbiol.">
        <title>The Global Catalogue of Microorganisms (GCM) 10K type strain sequencing project: providing services to taxonomists for standard genome sequencing and annotation.</title>
        <authorList>
            <consortium name="The Broad Institute Genomics Platform"/>
            <consortium name="The Broad Institute Genome Sequencing Center for Infectious Disease"/>
            <person name="Wu L."/>
            <person name="Ma J."/>
        </authorList>
    </citation>
    <scope>NUCLEOTIDE SEQUENCE [LARGE SCALE GENOMIC DNA]</scope>
    <source>
        <strain evidence="2">NBRC 102520</strain>
    </source>
</reference>
<gene>
    <name evidence="1" type="ORF">GCM10007857_65140</name>
</gene>
<proteinExistence type="predicted"/>
<organism evidence="1 2">
    <name type="scientific">Bradyrhizobium iriomotense</name>
    <dbReference type="NCBI Taxonomy" id="441950"/>
    <lineage>
        <taxon>Bacteria</taxon>
        <taxon>Pseudomonadati</taxon>
        <taxon>Pseudomonadota</taxon>
        <taxon>Alphaproteobacteria</taxon>
        <taxon>Hyphomicrobiales</taxon>
        <taxon>Nitrobacteraceae</taxon>
        <taxon>Bradyrhizobium</taxon>
    </lineage>
</organism>
<dbReference type="InterPro" id="IPR027417">
    <property type="entry name" value="P-loop_NTPase"/>
</dbReference>
<dbReference type="Gene3D" id="3.40.50.300">
    <property type="entry name" value="P-loop containing nucleotide triphosphate hydrolases"/>
    <property type="match status" value="1"/>
</dbReference>